<evidence type="ECO:0000313" key="2">
    <source>
        <dbReference type="RefSeq" id="XP_065663718.1"/>
    </source>
</evidence>
<organism evidence="1 2">
    <name type="scientific">Hydra vulgaris</name>
    <name type="common">Hydra</name>
    <name type="synonym">Hydra attenuata</name>
    <dbReference type="NCBI Taxonomy" id="6087"/>
    <lineage>
        <taxon>Eukaryota</taxon>
        <taxon>Metazoa</taxon>
        <taxon>Cnidaria</taxon>
        <taxon>Hydrozoa</taxon>
        <taxon>Hydroidolina</taxon>
        <taxon>Anthoathecata</taxon>
        <taxon>Aplanulata</taxon>
        <taxon>Hydridae</taxon>
        <taxon>Hydra</taxon>
    </lineage>
</organism>
<keyword evidence="1" id="KW-1185">Reference proteome</keyword>
<dbReference type="InterPro" id="IPR036278">
    <property type="entry name" value="Sialidase_sf"/>
</dbReference>
<evidence type="ECO:0000313" key="1">
    <source>
        <dbReference type="Proteomes" id="UP001652625"/>
    </source>
</evidence>
<protein>
    <submittedName>
        <fullName evidence="2">Uncharacterized protein LOC105844855 isoform X2</fullName>
    </submittedName>
</protein>
<dbReference type="GeneID" id="105844855"/>
<reference evidence="2" key="1">
    <citation type="submission" date="2025-08" db="UniProtKB">
        <authorList>
            <consortium name="RefSeq"/>
        </authorList>
    </citation>
    <scope>IDENTIFICATION</scope>
</reference>
<name>A0ABM4CPE5_HYDVU</name>
<dbReference type="SUPFAM" id="SSF50939">
    <property type="entry name" value="Sialidases"/>
    <property type="match status" value="1"/>
</dbReference>
<dbReference type="Proteomes" id="UP001652625">
    <property type="component" value="Chromosome 10"/>
</dbReference>
<proteinExistence type="predicted"/>
<accession>A0ABM4CPE5</accession>
<gene>
    <name evidence="2" type="primary">LOC105844855</name>
</gene>
<sequence length="492" mass="57240">MFMQTSKKMRTIDTLLTILFYEKVFAIYESFVMKEERVIKANSLAATLKTLPKEYSISFEVNVSSFITNNWTNIIHFTIKENNNMYGDRTPAVFFYPSKIGIMQICAPVNGSKNYAILSNEIKLLEWTKVTITQLLVDGHYKYSIQVAGMTLYTITNYDAREFSNVKIYASNPWHIAQPGFLRNIIVKNACASKYPLVASNNLYCKPLLKVKFDGILSKLLLNLTFQIDYAYEPGEQAVNLDWEYFLPSYVKVLSESETVGFVKINSTRFKYKIPLTLPNVGISQWIITSIDNTAGRCLYPDVYKIEIPMRLYFQNSARKVWNKYKTVKKYIRQNCVSVVQSNRNHVLEFYNRGIHWDAVNSQIYVCMNQHVRSTKPACYYSKDNGVSWTGMDIRIGSVLGHHNLSGELYAIHRNRKLYLVFHSTHKSWLAVTNDEFKVNIMNKIDWKRIKIFEKDVDQVVTFGPNQWMGNAEGLFFRNSSDIKWIKRAKWK</sequence>
<dbReference type="RefSeq" id="XP_065663718.1">
    <property type="nucleotide sequence ID" value="XM_065807646.1"/>
</dbReference>